<dbReference type="AlphaFoldDB" id="A0A2I8F4A0"/>
<dbReference type="RefSeq" id="WP_081921340.1">
    <property type="nucleotide sequence ID" value="NZ_CP026114.1"/>
</dbReference>
<dbReference type="KEGG" id="pter:C2L65_44720"/>
<dbReference type="Gene3D" id="3.20.20.60">
    <property type="entry name" value="Phosphoenolpyruvate-binding domains"/>
    <property type="match status" value="1"/>
</dbReference>
<evidence type="ECO:0000313" key="2">
    <source>
        <dbReference type="Proteomes" id="UP000243502"/>
    </source>
</evidence>
<dbReference type="EMBL" id="CP026114">
    <property type="protein sequence ID" value="AUT66696.1"/>
    <property type="molecule type" value="Genomic_DNA"/>
</dbReference>
<dbReference type="InterPro" id="IPR039556">
    <property type="entry name" value="ICL/PEPM"/>
</dbReference>
<dbReference type="OrthoDB" id="9771433at2"/>
<gene>
    <name evidence="1" type="ORF">C2L65_44720</name>
</gene>
<evidence type="ECO:0008006" key="3">
    <source>
        <dbReference type="Google" id="ProtNLM"/>
    </source>
</evidence>
<dbReference type="PANTHER" id="PTHR42905:SF5">
    <property type="entry name" value="CARBOXYVINYL-CARBOXYPHOSPHONATE PHOSPHORYLMUTASE, CHLOROPLASTIC"/>
    <property type="match status" value="1"/>
</dbReference>
<reference evidence="1 2" key="1">
    <citation type="submission" date="2018-01" db="EMBL/GenBank/DDBJ databases">
        <title>Species boundaries and ecological features among Paraburkholderia terrae DSMZ17804T, P. hospita DSMZ17164T and P. caribensis DSMZ13236T.</title>
        <authorList>
            <person name="Pratama A.A."/>
        </authorList>
    </citation>
    <scope>NUCLEOTIDE SEQUENCE [LARGE SCALE GENOMIC DNA]</scope>
    <source>
        <strain evidence="1 2">DSM 17804</strain>
    </source>
</reference>
<dbReference type="PANTHER" id="PTHR42905">
    <property type="entry name" value="PHOSPHOENOLPYRUVATE CARBOXYLASE"/>
    <property type="match status" value="1"/>
</dbReference>
<dbReference type="SUPFAM" id="SSF51621">
    <property type="entry name" value="Phosphoenolpyruvate/pyruvate domain"/>
    <property type="match status" value="1"/>
</dbReference>
<accession>A0A2I8F4A0</accession>
<sequence>MKAQLSLREMLASPQLTLAPLVFNAMSALLAQRAGFGAAYVGGAALGYFRGATEAALGQHDFVEVGLEIRIASKIPLIMDGGCGWGDPVHMRRVVRMAEAAGYNAIEIEDQVVPKRVHHHIGVEHLVPMEVMSAKIAEAARMRTNPDFLIIARTNAVRTDMDDALRRCDAYARAGADVLFPLASQPDELRTLGTRTSLPLMLMVHPHQSFEQMGLTHNELVELNYRLLVDGITPFADLYHALVESYERLQFSIPNAAAVTSAMNSANELVDLSDMLDVERRTTESGSVQY</sequence>
<dbReference type="GO" id="GO:0016833">
    <property type="term" value="F:oxo-acid-lyase activity"/>
    <property type="evidence" value="ECO:0007669"/>
    <property type="project" value="UniProtKB-ARBA"/>
</dbReference>
<protein>
    <recommendedName>
        <fullName evidence="3">Carboxyvinyl-carboxyphosphonate phosphorylmutase</fullName>
    </recommendedName>
</protein>
<evidence type="ECO:0000313" key="1">
    <source>
        <dbReference type="EMBL" id="AUT66696.1"/>
    </source>
</evidence>
<dbReference type="CDD" id="cd00377">
    <property type="entry name" value="ICL_PEPM"/>
    <property type="match status" value="1"/>
</dbReference>
<dbReference type="InterPro" id="IPR040442">
    <property type="entry name" value="Pyrv_kinase-like_dom_sf"/>
</dbReference>
<dbReference type="Proteomes" id="UP000243502">
    <property type="component" value="Chromosome 4"/>
</dbReference>
<proteinExistence type="predicted"/>
<dbReference type="Pfam" id="PF13714">
    <property type="entry name" value="PEP_mutase"/>
    <property type="match status" value="1"/>
</dbReference>
<dbReference type="InterPro" id="IPR015813">
    <property type="entry name" value="Pyrv/PenolPyrv_kinase-like_dom"/>
</dbReference>
<name>A0A2I8F4A0_9BURK</name>
<organism evidence="1 2">
    <name type="scientific">Paraburkholderia terrae</name>
    <dbReference type="NCBI Taxonomy" id="311230"/>
    <lineage>
        <taxon>Bacteria</taxon>
        <taxon>Pseudomonadati</taxon>
        <taxon>Pseudomonadota</taxon>
        <taxon>Betaproteobacteria</taxon>
        <taxon>Burkholderiales</taxon>
        <taxon>Burkholderiaceae</taxon>
        <taxon>Paraburkholderia</taxon>
    </lineage>
</organism>